<feature type="compositionally biased region" description="Low complexity" evidence="2">
    <location>
        <begin position="255"/>
        <end position="265"/>
    </location>
</feature>
<feature type="region of interest" description="Disordered" evidence="2">
    <location>
        <begin position="242"/>
        <end position="275"/>
    </location>
</feature>
<dbReference type="Pfam" id="PF15388">
    <property type="entry name" value="FAM117"/>
    <property type="match status" value="2"/>
</dbReference>
<proteinExistence type="predicted"/>
<keyword evidence="4" id="KW-1185">Reference proteome</keyword>
<protein>
    <submittedName>
        <fullName evidence="3">Uncharacterized protein</fullName>
    </submittedName>
</protein>
<feature type="region of interest" description="Disordered" evidence="2">
    <location>
        <begin position="146"/>
        <end position="165"/>
    </location>
</feature>
<dbReference type="OrthoDB" id="10037581at2759"/>
<dbReference type="PANTHER" id="PTHR14972">
    <property type="entry name" value="AGAP011572-PA"/>
    <property type="match status" value="1"/>
</dbReference>
<evidence type="ECO:0000256" key="2">
    <source>
        <dbReference type="SAM" id="MobiDB-lite"/>
    </source>
</evidence>
<evidence type="ECO:0000256" key="1">
    <source>
        <dbReference type="ARBA" id="ARBA00022553"/>
    </source>
</evidence>
<dbReference type="PANTHER" id="PTHR14972:SF8">
    <property type="entry name" value="GLUCOCORTICOID-INDUCED TRANSCRIPT 1 PROTEIN-LIKE ISOFORM X1"/>
    <property type="match status" value="1"/>
</dbReference>
<accession>A0A9P0DBQ9</accession>
<reference evidence="3" key="1">
    <citation type="submission" date="2022-01" db="EMBL/GenBank/DDBJ databases">
        <authorList>
            <person name="King R."/>
        </authorList>
    </citation>
    <scope>NUCLEOTIDE SEQUENCE</scope>
</reference>
<keyword evidence="1" id="KW-0597">Phosphoprotein</keyword>
<organism evidence="3 4">
    <name type="scientific">Ceutorhynchus assimilis</name>
    <name type="common">cabbage seed weevil</name>
    <dbReference type="NCBI Taxonomy" id="467358"/>
    <lineage>
        <taxon>Eukaryota</taxon>
        <taxon>Metazoa</taxon>
        <taxon>Ecdysozoa</taxon>
        <taxon>Arthropoda</taxon>
        <taxon>Hexapoda</taxon>
        <taxon>Insecta</taxon>
        <taxon>Pterygota</taxon>
        <taxon>Neoptera</taxon>
        <taxon>Endopterygota</taxon>
        <taxon>Coleoptera</taxon>
        <taxon>Polyphaga</taxon>
        <taxon>Cucujiformia</taxon>
        <taxon>Curculionidae</taxon>
        <taxon>Ceutorhynchinae</taxon>
        <taxon>Ceutorhynchus</taxon>
    </lineage>
</organism>
<feature type="region of interest" description="Disordered" evidence="2">
    <location>
        <begin position="1"/>
        <end position="84"/>
    </location>
</feature>
<dbReference type="AlphaFoldDB" id="A0A9P0DBQ9"/>
<feature type="compositionally biased region" description="Polar residues" evidence="2">
    <location>
        <begin position="243"/>
        <end position="254"/>
    </location>
</feature>
<dbReference type="InterPro" id="IPR026642">
    <property type="entry name" value="Glcci1/FAM117"/>
</dbReference>
<dbReference type="EMBL" id="OU892277">
    <property type="protein sequence ID" value="CAH1121095.1"/>
    <property type="molecule type" value="Genomic_DNA"/>
</dbReference>
<evidence type="ECO:0000313" key="3">
    <source>
        <dbReference type="EMBL" id="CAH1121095.1"/>
    </source>
</evidence>
<sequence>MSGQQSTPCRVPKTPPNSGKQGPLKATIPISGVIKQSSNVRSGISPVSPFSWKSRGSPDHVSGQRSPGSSSYKGKSKYSGGPSEVMRRTASLDTIYLKGHWPKDHFYWGYMGILQFDKATQTEDIDWKSHYTETEEKLSLRPKIRGNKESTSRHISPGDNTLNNSSQTLTSCMLSLTSKVSIPIKPLPKSSIRSSVEGLNQEIERIVLRTGSDGNQTERYECHQATPEGHRAPLAEMLRSNRSRSVNTQTPQDFSHSSGESHGSSPDNEASKLGTSPHINRFLAREPPDGCEKVRLKSLDDKTNILLEHAPQPSTFKLRPSLGSAFKILQPALSPSEEQVEPFVPQGD</sequence>
<dbReference type="Proteomes" id="UP001152799">
    <property type="component" value="Chromosome 1"/>
</dbReference>
<name>A0A9P0DBQ9_9CUCU</name>
<evidence type="ECO:0000313" key="4">
    <source>
        <dbReference type="Proteomes" id="UP001152799"/>
    </source>
</evidence>
<gene>
    <name evidence="3" type="ORF">CEUTPL_LOCUS229</name>
</gene>
<feature type="compositionally biased region" description="Low complexity" evidence="2">
    <location>
        <begin position="66"/>
        <end position="83"/>
    </location>
</feature>